<feature type="region of interest" description="Disordered" evidence="1">
    <location>
        <begin position="57"/>
        <end position="84"/>
    </location>
</feature>
<dbReference type="AlphaFoldDB" id="D7SHX7"/>
<dbReference type="HOGENOM" id="CLU_1558030_0_0_1"/>
<evidence type="ECO:0000256" key="1">
    <source>
        <dbReference type="SAM" id="MobiDB-lite"/>
    </source>
</evidence>
<sequence length="172" mass="19739">MARNTLDFTLFFQPQHPTAIIMPSSSSLLLHLTLHHRHHYSLTIHNLHYHHHHHHLYIEEEEEQEPPTPSATHPNKKRKERFTYEKINPSLFLSTEESSSPPPSSEAPSTLSFLFSPGESSVSVRLFARSKQITACLRSFSAIGFLHFSLIKRNSLLNLVCLFYLNFGVLSP</sequence>
<dbReference type="Proteomes" id="UP000009183">
    <property type="component" value="Chromosome 17"/>
</dbReference>
<keyword evidence="3" id="KW-1185">Reference proteome</keyword>
<dbReference type="EMBL" id="FN594950">
    <property type="protein sequence ID" value="CBI15087.3"/>
    <property type="molecule type" value="Genomic_DNA"/>
</dbReference>
<evidence type="ECO:0000313" key="3">
    <source>
        <dbReference type="Proteomes" id="UP000009183"/>
    </source>
</evidence>
<dbReference type="PaxDb" id="29760-VIT_17s0000g07710.t01"/>
<proteinExistence type="predicted"/>
<gene>
    <name evidence="2" type="ordered locus">VIT_17s0000g07710</name>
</gene>
<dbReference type="InParanoid" id="D7SHX7"/>
<accession>D7SHX7</accession>
<protein>
    <submittedName>
        <fullName evidence="2">Uncharacterized protein</fullName>
    </submittedName>
</protein>
<dbReference type="eggNOG" id="ENOG502SE15">
    <property type="taxonomic scope" value="Eukaryota"/>
</dbReference>
<name>D7SHX7_VITVI</name>
<reference evidence="3" key="1">
    <citation type="journal article" date="2007" name="Nature">
        <title>The grapevine genome sequence suggests ancestral hexaploidization in major angiosperm phyla.</title>
        <authorList>
            <consortium name="The French-Italian Public Consortium for Grapevine Genome Characterization."/>
            <person name="Jaillon O."/>
            <person name="Aury J.-M."/>
            <person name="Noel B."/>
            <person name="Policriti A."/>
            <person name="Clepet C."/>
            <person name="Casagrande A."/>
            <person name="Choisne N."/>
            <person name="Aubourg S."/>
            <person name="Vitulo N."/>
            <person name="Jubin C."/>
            <person name="Vezzi A."/>
            <person name="Legeai F."/>
            <person name="Hugueney P."/>
            <person name="Dasilva C."/>
            <person name="Horner D."/>
            <person name="Mica E."/>
            <person name="Jublot D."/>
            <person name="Poulain J."/>
            <person name="Bruyere C."/>
            <person name="Billault A."/>
            <person name="Segurens B."/>
            <person name="Gouyvenoux M."/>
            <person name="Ugarte E."/>
            <person name="Cattonaro F."/>
            <person name="Anthouard V."/>
            <person name="Vico V."/>
            <person name="Del Fabbro C."/>
            <person name="Alaux M."/>
            <person name="Di Gaspero G."/>
            <person name="Dumas V."/>
            <person name="Felice N."/>
            <person name="Paillard S."/>
            <person name="Juman I."/>
            <person name="Moroldo M."/>
            <person name="Scalabrin S."/>
            <person name="Canaguier A."/>
            <person name="Le Clainche I."/>
            <person name="Malacrida G."/>
            <person name="Durand E."/>
            <person name="Pesole G."/>
            <person name="Laucou V."/>
            <person name="Chatelet P."/>
            <person name="Merdinoglu D."/>
            <person name="Delledonne M."/>
            <person name="Pezzotti M."/>
            <person name="Lecharny A."/>
            <person name="Scarpelli C."/>
            <person name="Artiguenave F."/>
            <person name="Pe M.E."/>
            <person name="Valle G."/>
            <person name="Morgante M."/>
            <person name="Caboche M."/>
            <person name="Adam-Blondon A.-F."/>
            <person name="Weissenbach J."/>
            <person name="Quetier F."/>
            <person name="Wincker P."/>
        </authorList>
    </citation>
    <scope>NUCLEOTIDE SEQUENCE [LARGE SCALE GENOMIC DNA]</scope>
    <source>
        <strain evidence="3">cv. Pinot noir / PN40024</strain>
    </source>
</reference>
<evidence type="ECO:0000313" key="2">
    <source>
        <dbReference type="EMBL" id="CBI15087.3"/>
    </source>
</evidence>
<organism evidence="2 3">
    <name type="scientific">Vitis vinifera</name>
    <name type="common">Grape</name>
    <dbReference type="NCBI Taxonomy" id="29760"/>
    <lineage>
        <taxon>Eukaryota</taxon>
        <taxon>Viridiplantae</taxon>
        <taxon>Streptophyta</taxon>
        <taxon>Embryophyta</taxon>
        <taxon>Tracheophyta</taxon>
        <taxon>Spermatophyta</taxon>
        <taxon>Magnoliopsida</taxon>
        <taxon>eudicotyledons</taxon>
        <taxon>Gunneridae</taxon>
        <taxon>Pentapetalae</taxon>
        <taxon>rosids</taxon>
        <taxon>Vitales</taxon>
        <taxon>Vitaceae</taxon>
        <taxon>Viteae</taxon>
        <taxon>Vitis</taxon>
    </lineage>
</organism>